<reference evidence="1" key="1">
    <citation type="submission" date="2022-04" db="EMBL/GenBank/DDBJ databases">
        <title>Genome of the entomopathogenic fungus Entomophthora muscae.</title>
        <authorList>
            <person name="Elya C."/>
            <person name="Lovett B.R."/>
            <person name="Lee E."/>
            <person name="Macias A.M."/>
            <person name="Hajek A.E."/>
            <person name="De Bivort B.L."/>
            <person name="Kasson M.T."/>
            <person name="De Fine Licht H.H."/>
            <person name="Stajich J.E."/>
        </authorList>
    </citation>
    <scope>NUCLEOTIDE SEQUENCE</scope>
    <source>
        <strain evidence="1">Berkeley</strain>
    </source>
</reference>
<protein>
    <submittedName>
        <fullName evidence="1">Uncharacterized protein</fullName>
    </submittedName>
</protein>
<evidence type="ECO:0000313" key="1">
    <source>
        <dbReference type="EMBL" id="KAJ9066942.1"/>
    </source>
</evidence>
<keyword evidence="2" id="KW-1185">Reference proteome</keyword>
<comment type="caution">
    <text evidence="1">The sequence shown here is derived from an EMBL/GenBank/DDBJ whole genome shotgun (WGS) entry which is preliminary data.</text>
</comment>
<dbReference type="EMBL" id="QTSX02004272">
    <property type="protein sequence ID" value="KAJ9066942.1"/>
    <property type="molecule type" value="Genomic_DNA"/>
</dbReference>
<name>A0ACC2SXE1_9FUNG</name>
<dbReference type="Proteomes" id="UP001165960">
    <property type="component" value="Unassembled WGS sequence"/>
</dbReference>
<organism evidence="1 2">
    <name type="scientific">Entomophthora muscae</name>
    <dbReference type="NCBI Taxonomy" id="34485"/>
    <lineage>
        <taxon>Eukaryota</taxon>
        <taxon>Fungi</taxon>
        <taxon>Fungi incertae sedis</taxon>
        <taxon>Zoopagomycota</taxon>
        <taxon>Entomophthoromycotina</taxon>
        <taxon>Entomophthoromycetes</taxon>
        <taxon>Entomophthorales</taxon>
        <taxon>Entomophthoraceae</taxon>
        <taxon>Entomophthora</taxon>
    </lineage>
</organism>
<gene>
    <name evidence="1" type="ORF">DSO57_1004705</name>
</gene>
<proteinExistence type="predicted"/>
<sequence>MIPYYFLPNIFQYLAFDDQRQLRLVSKEWNGFLLPFVFSKFSTGMRGELEKYLRKYGEFARELCVISLDDNMIDLLSACKNTTRLYIDTHDTRPEAAIILGEKLPHLSYLELYYADCAKVRSLGPLTRKVQTLYYYPKACDDPEEFMTYYRDFDCPLVTHLIIHEEWALAGENFLYIIGRFPALKTFDYTGPYLHGYQFDHFVYDVENMVFKEISLADRDAPMSAFLRFQDDIPPKTPLFSSVKNDSISERDELAAFMRSLKDMHSKTPLDSSAKKITHESQLRDLFNAHTYKFFEFIPRFNCLDAIDVSTPFIDQEEFIELLLSLKDTRSLSFDFGYQDFSPDLCKETFKATTVFLEVNNSKLTLVLEWLTSCFPNLEELSINLLDGPANYDETKSEFQSTFELWEKMIESRPNLSRIHLPNDVFTQCQIEKKYPHILVDNKCKARYYEKY</sequence>
<evidence type="ECO:0000313" key="2">
    <source>
        <dbReference type="Proteomes" id="UP001165960"/>
    </source>
</evidence>
<accession>A0ACC2SXE1</accession>